<sequence>MEIIWIVFAFLQVSRVSLASSQGTPTCLDDFIIPREFLADKPRCNQFKNAFLEEVRSSNILSEFFDFSQISAQQFGRKMEPYVSSVFKTYNIPNPVQLAHSCVDAISHCHKPLEMPVIARVYGSTMAKIAFLGGVLDEDNAVSMALTFANSFRESVKQYESSDPDWKLKALIKGCLDFLDTVHLTVKEFGHLSVLIYANEWKLVESS</sequence>
<feature type="chain" id="PRO_5036444484" evidence="1">
    <location>
        <begin position="20"/>
        <end position="207"/>
    </location>
</feature>
<protein>
    <submittedName>
        <fullName evidence="2">Uncharacterized protein</fullName>
    </submittedName>
</protein>
<feature type="signal peptide" evidence="1">
    <location>
        <begin position="1"/>
        <end position="19"/>
    </location>
</feature>
<evidence type="ECO:0000313" key="2">
    <source>
        <dbReference type="EMBL" id="GFY79157.1"/>
    </source>
</evidence>
<keyword evidence="1" id="KW-0732">Signal</keyword>
<name>A0A8X6YYG8_9ARAC</name>
<accession>A0A8X6YYG8</accession>
<dbReference type="AlphaFoldDB" id="A0A8X6YYG8"/>
<reference evidence="2" key="1">
    <citation type="submission" date="2020-08" db="EMBL/GenBank/DDBJ databases">
        <title>Multicomponent nature underlies the extraordinary mechanical properties of spider dragline silk.</title>
        <authorList>
            <person name="Kono N."/>
            <person name="Nakamura H."/>
            <person name="Mori M."/>
            <person name="Yoshida Y."/>
            <person name="Ohtoshi R."/>
            <person name="Malay A.D."/>
            <person name="Moran D.A.P."/>
            <person name="Tomita M."/>
            <person name="Numata K."/>
            <person name="Arakawa K."/>
        </authorList>
    </citation>
    <scope>NUCLEOTIDE SEQUENCE</scope>
</reference>
<comment type="caution">
    <text evidence="2">The sequence shown here is derived from an EMBL/GenBank/DDBJ whole genome shotgun (WGS) entry which is preliminary data.</text>
</comment>
<dbReference type="OrthoDB" id="6437435at2759"/>
<evidence type="ECO:0000256" key="1">
    <source>
        <dbReference type="SAM" id="SignalP"/>
    </source>
</evidence>
<dbReference type="Proteomes" id="UP000886998">
    <property type="component" value="Unassembled WGS sequence"/>
</dbReference>
<evidence type="ECO:0000313" key="3">
    <source>
        <dbReference type="Proteomes" id="UP000886998"/>
    </source>
</evidence>
<proteinExistence type="predicted"/>
<dbReference type="EMBL" id="BMAV01023442">
    <property type="protein sequence ID" value="GFY79157.1"/>
    <property type="molecule type" value="Genomic_DNA"/>
</dbReference>
<dbReference type="InterPro" id="IPR043070">
    <property type="entry name" value="Spidroin_repeat"/>
</dbReference>
<keyword evidence="3" id="KW-1185">Reference proteome</keyword>
<gene>
    <name evidence="2" type="ORF">TNIN_496251</name>
</gene>
<dbReference type="Gene3D" id="1.10.274.60">
    <property type="entry name" value="Spidroin, repetitive domain"/>
    <property type="match status" value="1"/>
</dbReference>
<organism evidence="2 3">
    <name type="scientific">Trichonephila inaurata madagascariensis</name>
    <dbReference type="NCBI Taxonomy" id="2747483"/>
    <lineage>
        <taxon>Eukaryota</taxon>
        <taxon>Metazoa</taxon>
        <taxon>Ecdysozoa</taxon>
        <taxon>Arthropoda</taxon>
        <taxon>Chelicerata</taxon>
        <taxon>Arachnida</taxon>
        <taxon>Araneae</taxon>
        <taxon>Araneomorphae</taxon>
        <taxon>Entelegynae</taxon>
        <taxon>Araneoidea</taxon>
        <taxon>Nephilidae</taxon>
        <taxon>Trichonephila</taxon>
        <taxon>Trichonephila inaurata</taxon>
    </lineage>
</organism>